<dbReference type="SUPFAM" id="SSF54593">
    <property type="entry name" value="Glyoxalase/Bleomycin resistance protein/Dihydroxybiphenyl dioxygenase"/>
    <property type="match status" value="2"/>
</dbReference>
<name>A0ABW4S9S4_9RHOB</name>
<dbReference type="InterPro" id="IPR004360">
    <property type="entry name" value="Glyas_Fos-R_dOase_dom"/>
</dbReference>
<dbReference type="Gene3D" id="3.10.180.10">
    <property type="entry name" value="2,3-Dihydroxybiphenyl 1,2-Dioxygenase, domain 1"/>
    <property type="match status" value="2"/>
</dbReference>
<dbReference type="Pfam" id="PF00903">
    <property type="entry name" value="Glyoxalase"/>
    <property type="match status" value="2"/>
</dbReference>
<evidence type="ECO:0000259" key="1">
    <source>
        <dbReference type="PROSITE" id="PS51819"/>
    </source>
</evidence>
<evidence type="ECO:0000313" key="3">
    <source>
        <dbReference type="Proteomes" id="UP001597353"/>
    </source>
</evidence>
<dbReference type="RefSeq" id="WP_390263162.1">
    <property type="nucleotide sequence ID" value="NZ_JBHUGH010000011.1"/>
</dbReference>
<protein>
    <submittedName>
        <fullName evidence="2">VOC family protein</fullName>
    </submittedName>
</protein>
<accession>A0ABW4S9S4</accession>
<organism evidence="2 3">
    <name type="scientific">Halodurantibacterium flavum</name>
    <dbReference type="NCBI Taxonomy" id="1382802"/>
    <lineage>
        <taxon>Bacteria</taxon>
        <taxon>Pseudomonadati</taxon>
        <taxon>Pseudomonadota</taxon>
        <taxon>Alphaproteobacteria</taxon>
        <taxon>Rhodobacterales</taxon>
        <taxon>Paracoccaceae</taxon>
        <taxon>Halodurantibacterium</taxon>
    </lineage>
</organism>
<dbReference type="InterPro" id="IPR029068">
    <property type="entry name" value="Glyas_Bleomycin-R_OHBP_Dase"/>
</dbReference>
<sequence length="291" mass="31370">MTVSHSMVADRFEMSAAPMRIGRVRLRVRDLALVSTFYRSMLGLSLIGESRDRTVLGTGTAPLLELIGDPGLAPRDPRQAGLFHTAFLLPSRSDLARWFAFATENSVALEGATDHTISEAIYLADPEGNGIEIYADRPPSGWSNPDGGLRLSSRLLDGQNLLRAADGTRWTGFPEGGIVGHIHLQVGDTRVAEDFFRDVLGFDVTARIPNASFFGSGGYHHQIGSNTWNSRGAGARPEHMAGLESFEIVLRDPAERAGILARAAAHGVEITPEGAALKLRDPWGTMITVTG</sequence>
<dbReference type="InterPro" id="IPR037523">
    <property type="entry name" value="VOC_core"/>
</dbReference>
<dbReference type="PANTHER" id="PTHR43279">
    <property type="entry name" value="CATECHOL-2,3-DIOXYGENASE"/>
    <property type="match status" value="1"/>
</dbReference>
<dbReference type="CDD" id="cd16359">
    <property type="entry name" value="VOC_BsCatE_like_C"/>
    <property type="match status" value="1"/>
</dbReference>
<gene>
    <name evidence="2" type="ORF">ACFSGJ_14245</name>
</gene>
<feature type="domain" description="VOC" evidence="1">
    <location>
        <begin position="20"/>
        <end position="136"/>
    </location>
</feature>
<dbReference type="PROSITE" id="PS51819">
    <property type="entry name" value="VOC"/>
    <property type="match status" value="2"/>
</dbReference>
<dbReference type="PANTHER" id="PTHR43279:SF1">
    <property type="entry name" value="CATECHOL-2,3-DIOXYGENASE"/>
    <property type="match status" value="1"/>
</dbReference>
<proteinExistence type="predicted"/>
<reference evidence="3" key="1">
    <citation type="journal article" date="2019" name="Int. J. Syst. Evol. Microbiol.">
        <title>The Global Catalogue of Microorganisms (GCM) 10K type strain sequencing project: providing services to taxonomists for standard genome sequencing and annotation.</title>
        <authorList>
            <consortium name="The Broad Institute Genomics Platform"/>
            <consortium name="The Broad Institute Genome Sequencing Center for Infectious Disease"/>
            <person name="Wu L."/>
            <person name="Ma J."/>
        </authorList>
    </citation>
    <scope>NUCLEOTIDE SEQUENCE [LARGE SCALE GENOMIC DNA]</scope>
    <source>
        <strain evidence="3">CGMCC 4.7242</strain>
    </source>
</reference>
<comment type="caution">
    <text evidence="2">The sequence shown here is derived from an EMBL/GenBank/DDBJ whole genome shotgun (WGS) entry which is preliminary data.</text>
</comment>
<feature type="domain" description="VOC" evidence="1">
    <location>
        <begin position="178"/>
        <end position="291"/>
    </location>
</feature>
<evidence type="ECO:0000313" key="2">
    <source>
        <dbReference type="EMBL" id="MFD1913372.1"/>
    </source>
</evidence>
<dbReference type="Proteomes" id="UP001597353">
    <property type="component" value="Unassembled WGS sequence"/>
</dbReference>
<dbReference type="EMBL" id="JBHUGH010000011">
    <property type="protein sequence ID" value="MFD1913372.1"/>
    <property type="molecule type" value="Genomic_DNA"/>
</dbReference>
<keyword evidence="3" id="KW-1185">Reference proteome</keyword>